<dbReference type="STRING" id="1219032.GCA_001515545_00964"/>
<evidence type="ECO:0000313" key="2">
    <source>
        <dbReference type="Proteomes" id="UP000220246"/>
    </source>
</evidence>
<accession>A0A2A7UYH1</accession>
<keyword evidence="2" id="KW-1185">Reference proteome</keyword>
<reference evidence="2" key="1">
    <citation type="submission" date="2017-09" db="EMBL/GenBank/DDBJ databases">
        <title>FDA dAtabase for Regulatory Grade micrObial Sequences (FDA-ARGOS): Supporting development and validation of Infectious Disease Dx tests.</title>
        <authorList>
            <person name="Minogue T."/>
            <person name="Wolcott M."/>
            <person name="Wasieloski L."/>
            <person name="Aguilar W."/>
            <person name="Moore D."/>
            <person name="Tallon L."/>
            <person name="Sadzewicz L."/>
            <person name="Ott S."/>
            <person name="Zhao X."/>
            <person name="Nagaraj S."/>
            <person name="Vavikolanu K."/>
            <person name="Aluvathingal J."/>
            <person name="Nadendla S."/>
            <person name="Sichtig H."/>
        </authorList>
    </citation>
    <scope>NUCLEOTIDE SEQUENCE [LARGE SCALE GENOMIC DNA]</scope>
    <source>
        <strain evidence="2">FDAARGOS_394</strain>
    </source>
</reference>
<gene>
    <name evidence="1" type="ORF">CRM82_18020</name>
</gene>
<organism evidence="1 2">
    <name type="scientific">Comamonas terrigena</name>
    <dbReference type="NCBI Taxonomy" id="32013"/>
    <lineage>
        <taxon>Bacteria</taxon>
        <taxon>Pseudomonadati</taxon>
        <taxon>Pseudomonadota</taxon>
        <taxon>Betaproteobacteria</taxon>
        <taxon>Burkholderiales</taxon>
        <taxon>Comamonadaceae</taxon>
        <taxon>Comamonas</taxon>
    </lineage>
</organism>
<protein>
    <submittedName>
        <fullName evidence="1">Uncharacterized protein</fullName>
    </submittedName>
</protein>
<evidence type="ECO:0000313" key="1">
    <source>
        <dbReference type="EMBL" id="PEH90231.1"/>
    </source>
</evidence>
<comment type="caution">
    <text evidence="1">The sequence shown here is derived from an EMBL/GenBank/DDBJ whole genome shotgun (WGS) entry which is preliminary data.</text>
</comment>
<dbReference type="Proteomes" id="UP000220246">
    <property type="component" value="Unassembled WGS sequence"/>
</dbReference>
<sequence>MAPDGHRLLGGHVEQPAANGRYHPLRDGAAAVQEDAFWHDTYIHAPYYVTGRGYDQYRPAYAMGWQAAFDFKASEFTQIEQELERRWEAHDTSSLLEWVQVRDAVYGAWLRARQRQGRNMAVRANDRQDGALLRPLYRLQLHTAHDLTLLLGRADPPPTAFVRQVVDRHLAMLQEFSGELAPAARSVRDWADPLLRIGTSLHYGGTWLRSWVQEVNTERVLQLCAEREQQMLALYPVLLATVALSPEPSSLLQRQQHRLQLHHAKLQWVRQHWMERG</sequence>
<name>A0A2A7UYH1_COMTR</name>
<dbReference type="InterPro" id="IPR012347">
    <property type="entry name" value="Ferritin-like"/>
</dbReference>
<dbReference type="AlphaFoldDB" id="A0A2A7UYH1"/>
<proteinExistence type="predicted"/>
<dbReference type="EMBL" id="PDEA01000001">
    <property type="protein sequence ID" value="PEH90231.1"/>
    <property type="molecule type" value="Genomic_DNA"/>
</dbReference>
<dbReference type="Gene3D" id="1.20.1260.10">
    <property type="match status" value="1"/>
</dbReference>